<sequence length="286" mass="31131">MHKQHASKTARILAIDIGGTGLKAAMLDFQGKMTSERVRVDTPYPCSPERMIDTLVALCEPLGDFDFLSIGFPGVVRDGRVITAPHFDDIDPDDPFAAGIMQDTDKDENKGKDDRALKTAGKKDGNATAWRGFSIGPAVAEALARQRGAPTRPVQLINDAEMQGLAAIRGRGLELVLTLGTGAGSALFRDGQLMPHLELAHHPIRGRKSYNAYVGDRARRKLGKKKWNQHVRRTIAILDSLLHFDHLYIGGGNAQHIDFPLPGTITLVSNDAGIEGGAMLWRNVEI</sequence>
<dbReference type="InterPro" id="IPR043129">
    <property type="entry name" value="ATPase_NBD"/>
</dbReference>
<dbReference type="EMBL" id="LAQU01000025">
    <property type="protein sequence ID" value="KKB62092.1"/>
    <property type="molecule type" value="Genomic_DNA"/>
</dbReference>
<gene>
    <name evidence="2" type="ORF">WM40_19610</name>
</gene>
<protein>
    <recommendedName>
        <fullName evidence="4">Plasmid partitioning protein ParA</fullName>
    </recommendedName>
</protein>
<name>A0A0F5JXU7_9BURK</name>
<dbReference type="PATRIC" id="fig|28092.6.peg.4598"/>
<evidence type="ECO:0000313" key="2">
    <source>
        <dbReference type="EMBL" id="KKB62092.1"/>
    </source>
</evidence>
<dbReference type="SUPFAM" id="SSF53067">
    <property type="entry name" value="Actin-like ATPase domain"/>
    <property type="match status" value="1"/>
</dbReference>
<organism evidence="2 3">
    <name type="scientific">Robbsia andropogonis</name>
    <dbReference type="NCBI Taxonomy" id="28092"/>
    <lineage>
        <taxon>Bacteria</taxon>
        <taxon>Pseudomonadati</taxon>
        <taxon>Pseudomonadota</taxon>
        <taxon>Betaproteobacteria</taxon>
        <taxon>Burkholderiales</taxon>
        <taxon>Burkholderiaceae</taxon>
        <taxon>Robbsia</taxon>
    </lineage>
</organism>
<feature type="region of interest" description="Disordered" evidence="1">
    <location>
        <begin position="93"/>
        <end position="123"/>
    </location>
</feature>
<dbReference type="RefSeq" id="WP_036009069.1">
    <property type="nucleotide sequence ID" value="NZ_LAQU01000025.1"/>
</dbReference>
<dbReference type="Gene3D" id="3.30.420.40">
    <property type="match status" value="2"/>
</dbReference>
<evidence type="ECO:0000256" key="1">
    <source>
        <dbReference type="SAM" id="MobiDB-lite"/>
    </source>
</evidence>
<keyword evidence="3" id="KW-1185">Reference proteome</keyword>
<proteinExistence type="predicted"/>
<feature type="compositionally biased region" description="Basic and acidic residues" evidence="1">
    <location>
        <begin position="103"/>
        <end position="123"/>
    </location>
</feature>
<dbReference type="InterPro" id="IPR000600">
    <property type="entry name" value="ROK"/>
</dbReference>
<dbReference type="AlphaFoldDB" id="A0A0F5JXU7"/>
<dbReference type="Pfam" id="PF00480">
    <property type="entry name" value="ROK"/>
    <property type="match status" value="1"/>
</dbReference>
<dbReference type="STRING" id="28092.WM40_19610"/>
<dbReference type="Proteomes" id="UP000033618">
    <property type="component" value="Unassembled WGS sequence"/>
</dbReference>
<evidence type="ECO:0000313" key="3">
    <source>
        <dbReference type="Proteomes" id="UP000033618"/>
    </source>
</evidence>
<reference evidence="2 3" key="1">
    <citation type="submission" date="2015-03" db="EMBL/GenBank/DDBJ databases">
        <title>Draft Genome Sequence of Burkholderia andropogonis type strain ICMP2807, isolated from Sorghum bicolor.</title>
        <authorList>
            <person name="Lopes-Santos L."/>
            <person name="Castro D.B."/>
            <person name="Ottoboni L.M."/>
            <person name="Park D."/>
            <person name="Weirc B.S."/>
            <person name="Destefano S.A."/>
        </authorList>
    </citation>
    <scope>NUCLEOTIDE SEQUENCE [LARGE SCALE GENOMIC DNA]</scope>
    <source>
        <strain evidence="2 3">ICMP2807</strain>
    </source>
</reference>
<evidence type="ECO:0008006" key="4">
    <source>
        <dbReference type="Google" id="ProtNLM"/>
    </source>
</evidence>
<accession>A0A0F5JXU7</accession>
<comment type="caution">
    <text evidence="2">The sequence shown here is derived from an EMBL/GenBank/DDBJ whole genome shotgun (WGS) entry which is preliminary data.</text>
</comment>